<comment type="subcellular location">
    <subcellularLocation>
        <location evidence="1 5 6">Nucleus</location>
    </subcellularLocation>
</comment>
<dbReference type="InterPro" id="IPR001356">
    <property type="entry name" value="HD"/>
</dbReference>
<feature type="DNA-binding region" description="Homeobox" evidence="5">
    <location>
        <begin position="88"/>
        <end position="131"/>
    </location>
</feature>
<dbReference type="GO" id="GO:0003677">
    <property type="term" value="F:DNA binding"/>
    <property type="evidence" value="ECO:0007669"/>
    <property type="project" value="UniProtKB-UniRule"/>
</dbReference>
<feature type="domain" description="Homeobox" evidence="8">
    <location>
        <begin position="418"/>
        <end position="465"/>
    </location>
</feature>
<dbReference type="AlphaFoldDB" id="A0A8C7XAD1"/>
<reference evidence="9" key="2">
    <citation type="submission" date="2025-09" db="UniProtKB">
        <authorList>
            <consortium name="Ensembl"/>
        </authorList>
    </citation>
    <scope>IDENTIFICATION</scope>
</reference>
<evidence type="ECO:0000256" key="2">
    <source>
        <dbReference type="ARBA" id="ARBA00023125"/>
    </source>
</evidence>
<name>A0A8C7XAD1_9TELE</name>
<proteinExistence type="predicted"/>
<evidence type="ECO:0000313" key="9">
    <source>
        <dbReference type="Ensembl" id="ENSOSIP00000010479.1"/>
    </source>
</evidence>
<evidence type="ECO:0000256" key="3">
    <source>
        <dbReference type="ARBA" id="ARBA00023155"/>
    </source>
</evidence>
<dbReference type="SMART" id="SM00389">
    <property type="entry name" value="HOX"/>
    <property type="match status" value="2"/>
</dbReference>
<keyword evidence="10" id="KW-1185">Reference proteome</keyword>
<dbReference type="PROSITE" id="PS50071">
    <property type="entry name" value="HOMEOBOX_2"/>
    <property type="match status" value="2"/>
</dbReference>
<dbReference type="Gene3D" id="1.10.10.60">
    <property type="entry name" value="Homeodomain-like"/>
    <property type="match status" value="2"/>
</dbReference>
<dbReference type="GO" id="GO:0005634">
    <property type="term" value="C:nucleus"/>
    <property type="evidence" value="ECO:0007669"/>
    <property type="project" value="UniProtKB-SubCell"/>
</dbReference>
<evidence type="ECO:0000256" key="6">
    <source>
        <dbReference type="RuleBase" id="RU000682"/>
    </source>
</evidence>
<evidence type="ECO:0000259" key="8">
    <source>
        <dbReference type="PROSITE" id="PS50071"/>
    </source>
</evidence>
<dbReference type="PANTHER" id="PTHR15467:SF10">
    <property type="entry name" value="HOMEOBOX AND LEUCINE ZIPPER ENCODING B-RELATED"/>
    <property type="match status" value="1"/>
</dbReference>
<dbReference type="Proteomes" id="UP000694383">
    <property type="component" value="Unplaced"/>
</dbReference>
<evidence type="ECO:0000256" key="4">
    <source>
        <dbReference type="ARBA" id="ARBA00023242"/>
    </source>
</evidence>
<evidence type="ECO:0000256" key="1">
    <source>
        <dbReference type="ARBA" id="ARBA00004123"/>
    </source>
</evidence>
<protein>
    <recommendedName>
        <fullName evidence="8">Homeobox domain-containing protein</fullName>
    </recommendedName>
</protein>
<evidence type="ECO:0000256" key="7">
    <source>
        <dbReference type="SAM" id="MobiDB-lite"/>
    </source>
</evidence>
<evidence type="ECO:0000256" key="5">
    <source>
        <dbReference type="PROSITE-ProRule" id="PRU00108"/>
    </source>
</evidence>
<dbReference type="GO" id="GO:0000981">
    <property type="term" value="F:DNA-binding transcription factor activity, RNA polymerase II-specific"/>
    <property type="evidence" value="ECO:0007669"/>
    <property type="project" value="TreeGrafter"/>
</dbReference>
<feature type="compositionally biased region" description="Basic and acidic residues" evidence="7">
    <location>
        <begin position="279"/>
        <end position="290"/>
    </location>
</feature>
<keyword evidence="4 5" id="KW-0539">Nucleus</keyword>
<dbReference type="CDD" id="cd00086">
    <property type="entry name" value="homeodomain"/>
    <property type="match status" value="2"/>
</dbReference>
<sequence>MFVVFCRSHFQAKMRQLSNRRVPRAPERMPVEIDETPTLSSSGENAPLTHRTNLSHPMCLPLVTETKKVIWVTSDQVELQEKDQPELEKAFDCFPYLTAEQTVTLAQRCSLHPDQVKVWFMAKRLEYGISWDYEDIHEVYGKISARHGDEGNEELQNGEKIGRNEDSTKNQGQGKATDSTEEQSVEDRTGRLGPNGTCEEMKQNPEQVQPLRKEKNGKLKENKTKIRKKKSVVDKKKKKQTIEGTAEKTTPQMFKSDTGESTLQDSVLNGTIQTRKLNRTRERTERDRKKPSNKSPPLLDDPLGATSRPSLQFQTELFNVFTQTDNTDPLETSDTFYPAMTVPTNPENSSFDESKDGKAELKEEIENDILVTDTGKLKELIKGSNSHVLDDQTTFPRQQHDKVPHPSQTVGRRKTCIQLSMLKKAFSNCQYPTSELYYHLTKETGLSRSSLVQWFADMRYYVKKQKPSWMNDEQHKQVLGNIKYRQYINIITKMENKKKV</sequence>
<dbReference type="Pfam" id="PF00046">
    <property type="entry name" value="Homeodomain"/>
    <property type="match status" value="2"/>
</dbReference>
<reference evidence="9" key="1">
    <citation type="submission" date="2025-08" db="UniProtKB">
        <authorList>
            <consortium name="Ensembl"/>
        </authorList>
    </citation>
    <scope>IDENTIFICATION</scope>
</reference>
<dbReference type="Ensembl" id="ENSOSIT00000011135.1">
    <property type="protein sequence ID" value="ENSOSIP00000010479.1"/>
    <property type="gene ID" value="ENSOSIG00000006432.1"/>
</dbReference>
<feature type="compositionally biased region" description="Basic residues" evidence="7">
    <location>
        <begin position="225"/>
        <end position="239"/>
    </location>
</feature>
<feature type="domain" description="Homeobox" evidence="8">
    <location>
        <begin position="86"/>
        <end position="130"/>
    </location>
</feature>
<feature type="compositionally biased region" description="Basic and acidic residues" evidence="7">
    <location>
        <begin position="211"/>
        <end position="224"/>
    </location>
</feature>
<accession>A0A8C7XAD1</accession>
<feature type="region of interest" description="Disordered" evidence="7">
    <location>
        <begin position="148"/>
        <end position="307"/>
    </location>
</feature>
<evidence type="ECO:0000313" key="10">
    <source>
        <dbReference type="Proteomes" id="UP000694383"/>
    </source>
</evidence>
<organism evidence="9 10">
    <name type="scientific">Oryzias sinensis</name>
    <name type="common">Chinese medaka</name>
    <dbReference type="NCBI Taxonomy" id="183150"/>
    <lineage>
        <taxon>Eukaryota</taxon>
        <taxon>Metazoa</taxon>
        <taxon>Chordata</taxon>
        <taxon>Craniata</taxon>
        <taxon>Vertebrata</taxon>
        <taxon>Euteleostomi</taxon>
        <taxon>Actinopterygii</taxon>
        <taxon>Neopterygii</taxon>
        <taxon>Teleostei</taxon>
        <taxon>Neoteleostei</taxon>
        <taxon>Acanthomorphata</taxon>
        <taxon>Ovalentaria</taxon>
        <taxon>Atherinomorphae</taxon>
        <taxon>Beloniformes</taxon>
        <taxon>Adrianichthyidae</taxon>
        <taxon>Oryziinae</taxon>
        <taxon>Oryzias</taxon>
    </lineage>
</organism>
<keyword evidence="3 5" id="KW-0371">Homeobox</keyword>
<feature type="DNA-binding region" description="Homeobox" evidence="5">
    <location>
        <begin position="420"/>
        <end position="466"/>
    </location>
</feature>
<feature type="compositionally biased region" description="Polar residues" evidence="7">
    <location>
        <begin position="247"/>
        <end position="275"/>
    </location>
</feature>
<dbReference type="SUPFAM" id="SSF46689">
    <property type="entry name" value="Homeodomain-like"/>
    <property type="match status" value="2"/>
</dbReference>
<dbReference type="PANTHER" id="PTHR15467">
    <property type="entry name" value="ZINC-FINGERS AND HOMEOBOXES RELATED"/>
    <property type="match status" value="1"/>
</dbReference>
<dbReference type="InterPro" id="IPR009057">
    <property type="entry name" value="Homeodomain-like_sf"/>
</dbReference>
<keyword evidence="2 5" id="KW-0238">DNA-binding</keyword>
<dbReference type="GeneTree" id="ENSGT00940000176132"/>